<proteinExistence type="predicted"/>
<dbReference type="Proteomes" id="UP000050520">
    <property type="component" value="Unassembled WGS sequence"/>
</dbReference>
<dbReference type="Proteomes" id="UP000263627">
    <property type="component" value="Chromosome"/>
</dbReference>
<dbReference type="STRING" id="1333848.CFNIH1_00190"/>
<evidence type="ECO:0000313" key="10">
    <source>
        <dbReference type="Proteomes" id="UP000215827"/>
    </source>
</evidence>
<dbReference type="EMBL" id="CP056573">
    <property type="protein sequence ID" value="QLV29480.1"/>
    <property type="molecule type" value="Genomic_DNA"/>
</dbReference>
<dbReference type="AlphaFoldDB" id="A0A0D7LM40"/>
<reference evidence="9" key="1">
    <citation type="submission" date="2015-09" db="EMBL/GenBank/DDBJ databases">
        <title>Prevalence of NDMs in South Africa.</title>
        <authorList>
            <person name="Osei Sekyere J."/>
            <person name="Govinden U."/>
            <person name="Essack S."/>
            <person name="Haldorsen B."/>
            <person name="Samuelsen O."/>
            <person name="Aasnaes B."/>
            <person name="Sundsfjord A."/>
        </authorList>
    </citation>
    <scope>NUCLEOTIDE SEQUENCE [LARGE SCALE GENOMIC DNA]</scope>
    <source>
        <strain evidence="9">ST62:944112508</strain>
    </source>
</reference>
<dbReference type="OrthoDB" id="6264467at2"/>
<evidence type="ECO:0000313" key="5">
    <source>
        <dbReference type="EMBL" id="HBH7043861.1"/>
    </source>
</evidence>
<dbReference type="RefSeq" id="WP_032938074.1">
    <property type="nucleotide sequence ID" value="NZ_AP028314.1"/>
</dbReference>
<keyword evidence="1" id="KW-0812">Transmembrane</keyword>
<reference evidence="6 9" key="2">
    <citation type="journal article" date="2017" name="PLoS ONE">
        <title>Genomic and phenotypic characterisation of fluoroquinolone resistance mechanisms in Enterobacteriaceae in Durban, South Africa.</title>
        <authorList>
            <person name="Osei Sekyere J."/>
            <person name="Amoako D.G."/>
        </authorList>
    </citation>
    <scope>NUCLEOTIDE SEQUENCE [LARGE SCALE GENOMIC DNA]</scope>
    <source>
        <strain evidence="6 9">ST62:944112508</strain>
    </source>
</reference>
<evidence type="ECO:0000256" key="1">
    <source>
        <dbReference type="SAM" id="Phobius"/>
    </source>
</evidence>
<reference evidence="12" key="6">
    <citation type="submission" date="2020-06" db="EMBL/GenBank/DDBJ databases">
        <title>REHAB project genomes.</title>
        <authorList>
            <person name="Shaw L.P."/>
        </authorList>
    </citation>
    <scope>NUCLEOTIDE SEQUENCE [LARGE SCALE GENOMIC DNA]</scope>
    <source>
        <strain evidence="12">RHBSTW-00370</strain>
    </source>
</reference>
<dbReference type="EMBL" id="LJEB01000012">
    <property type="protein sequence ID" value="KPR57131.1"/>
    <property type="molecule type" value="Genomic_DNA"/>
</dbReference>
<dbReference type="GeneID" id="86999897"/>
<evidence type="ECO:0000313" key="8">
    <source>
        <dbReference type="EMBL" id="QLV29480.1"/>
    </source>
</evidence>
<accession>A0A0D7LM40</accession>
<reference evidence="2 11" key="5">
    <citation type="submission" date="2018-09" db="EMBL/GenBank/DDBJ databases">
        <title>Whole genome sequencing of Citrobacter freundii AR_0116.</title>
        <authorList>
            <person name="Conlan S."/>
            <person name="Thomas P.J."/>
            <person name="Mullikin J."/>
            <person name="Frank K.M."/>
            <person name="Segre J.A."/>
        </authorList>
    </citation>
    <scope>NUCLEOTIDE SEQUENCE [LARGE SCALE GENOMIC DNA]</scope>
    <source>
        <strain evidence="2 11">AR_0116</strain>
    </source>
</reference>
<feature type="transmembrane region" description="Helical" evidence="1">
    <location>
        <begin position="86"/>
        <end position="109"/>
    </location>
</feature>
<reference evidence="8" key="8">
    <citation type="journal article" date="2021" name="Microb. Genom.">
        <title>A genomic epidemiological study shows that prevalence of antimicrobial resistance in Enterobacterales is associated with the livestock host, as well as antimicrobial usage.</title>
        <authorList>
            <person name="AbuOun M."/>
            <person name="Jones H."/>
            <person name="Stubberfield E."/>
            <person name="Gilson D."/>
            <person name="Shaw L.P."/>
            <person name="Hubbard A.T.M."/>
            <person name="Chau K.K."/>
            <person name="Sebra R."/>
            <person name="Peto T.E.A."/>
            <person name="Crook D.W."/>
            <person name="Read D.S."/>
            <person name="Gweon H.S."/>
            <person name="Walker A.S."/>
            <person name="Stoesser N."/>
            <person name="Smith R.P."/>
            <person name="Anjum M.F."/>
            <person name="On Behalf Of The Rehab Consortium."/>
        </authorList>
    </citation>
    <scope>NUCLEOTIDE SEQUENCE</scope>
    <source>
        <strain evidence="8">RHBSTW-00370</strain>
    </source>
</reference>
<gene>
    <name evidence="2" type="ORF">AM363_22185</name>
    <name evidence="6" type="ORF">AN672_03265</name>
    <name evidence="7" type="ORF">B9P89_23585</name>
    <name evidence="8" type="ORF">HV178_05570</name>
    <name evidence="4" type="ORF">I9Y29_004994</name>
    <name evidence="5" type="ORF">KV121_003979</name>
    <name evidence="3" type="ORF">KY227_000703</name>
</gene>
<evidence type="ECO:0000313" key="4">
    <source>
        <dbReference type="EMBL" id="HAT3900498.1"/>
    </source>
</evidence>
<reference evidence="3" key="9">
    <citation type="submission" date="2021-07" db="EMBL/GenBank/DDBJ databases">
        <authorList>
            <consortium name="Clinical and Environmental Microbiology Branch: Whole genome sequencing antimicrobial resistance pathogens in the healthcare setting"/>
        </authorList>
    </citation>
    <scope>NUCLEOTIDE SEQUENCE</scope>
    <source>
        <strain evidence="3">2021DK-00049</strain>
    </source>
</reference>
<evidence type="ECO:0000313" key="9">
    <source>
        <dbReference type="Proteomes" id="UP000050520"/>
    </source>
</evidence>
<evidence type="ECO:0000313" key="3">
    <source>
        <dbReference type="EMBL" id="EHT9937674.1"/>
    </source>
</evidence>
<reference evidence="4" key="7">
    <citation type="submission" date="2020-09" db="EMBL/GenBank/DDBJ databases">
        <authorList>
            <consortium name="NCBI Pathogen Detection Project"/>
        </authorList>
    </citation>
    <scope>NUCLEOTIDE SEQUENCE</scope>
    <source>
        <strain evidence="5">91871</strain>
        <strain evidence="4">O50</strain>
    </source>
</reference>
<evidence type="ECO:0000313" key="6">
    <source>
        <dbReference type="EMBL" id="KPR57131.1"/>
    </source>
</evidence>
<dbReference type="EMBL" id="ABBJDF010000003">
    <property type="protein sequence ID" value="EHT9937674.1"/>
    <property type="molecule type" value="Genomic_DNA"/>
</dbReference>
<name>A0A0D7LM40_CITFR</name>
<organism evidence="4">
    <name type="scientific">Citrobacter freundii</name>
    <dbReference type="NCBI Taxonomy" id="546"/>
    <lineage>
        <taxon>Bacteria</taxon>
        <taxon>Pseudomonadati</taxon>
        <taxon>Pseudomonadota</taxon>
        <taxon>Gammaproteobacteria</taxon>
        <taxon>Enterobacterales</taxon>
        <taxon>Enterobacteriaceae</taxon>
        <taxon>Citrobacter</taxon>
        <taxon>Citrobacter freundii complex</taxon>
    </lineage>
</organism>
<dbReference type="EMBL" id="CP032184">
    <property type="protein sequence ID" value="AXZ49434.1"/>
    <property type="molecule type" value="Genomic_DNA"/>
</dbReference>
<evidence type="ECO:0000313" key="7">
    <source>
        <dbReference type="EMBL" id="OYQ97347.1"/>
    </source>
</evidence>
<dbReference type="Proteomes" id="UP000885148">
    <property type="component" value="Unassembled WGS sequence"/>
</dbReference>
<dbReference type="Proteomes" id="UP000855471">
    <property type="component" value="Unassembled WGS sequence"/>
</dbReference>
<dbReference type="EMBL" id="DACSXJ010000059">
    <property type="protein sequence ID" value="HAT3900498.1"/>
    <property type="molecule type" value="Genomic_DNA"/>
</dbReference>
<reference evidence="4" key="4">
    <citation type="journal article" date="2018" name="Genome Biol.">
        <title>SKESA: strategic k-mer extension for scrupulous assemblies.</title>
        <authorList>
            <person name="Souvorov A."/>
            <person name="Agarwala R."/>
            <person name="Lipman D.J."/>
        </authorList>
    </citation>
    <scope>NUCLEOTIDE SEQUENCE</scope>
    <source>
        <strain evidence="5">91871</strain>
        <strain evidence="4">O50</strain>
    </source>
</reference>
<evidence type="ECO:0000313" key="2">
    <source>
        <dbReference type="EMBL" id="AXZ49434.1"/>
    </source>
</evidence>
<keyword evidence="1" id="KW-0472">Membrane</keyword>
<dbReference type="EMBL" id="NEFA01000040">
    <property type="protein sequence ID" value="OYQ97347.1"/>
    <property type="molecule type" value="Genomic_DNA"/>
</dbReference>
<dbReference type="EMBL" id="DAESCB010000016">
    <property type="protein sequence ID" value="HBH7043861.1"/>
    <property type="molecule type" value="Genomic_DNA"/>
</dbReference>
<keyword evidence="1" id="KW-1133">Transmembrane helix</keyword>
<evidence type="ECO:0000313" key="11">
    <source>
        <dbReference type="Proteomes" id="UP000263627"/>
    </source>
</evidence>
<evidence type="ECO:0000313" key="12">
    <source>
        <dbReference type="Proteomes" id="UP000512222"/>
    </source>
</evidence>
<reference evidence="7 10" key="3">
    <citation type="submission" date="2017-04" db="EMBL/GenBank/DDBJ databases">
        <title>Emergence of KPC-2-producing Citrobacter isolates from sediments of a Chinese river.</title>
        <authorList>
            <person name="Zheng B."/>
        </authorList>
    </citation>
    <scope>NUCLEOTIDE SEQUENCE [LARGE SCALE GENOMIC DNA]</scope>
    <source>
        <strain evidence="7 10">C191</strain>
    </source>
</reference>
<dbReference type="Proteomes" id="UP000215827">
    <property type="component" value="Unassembled WGS sequence"/>
</dbReference>
<dbReference type="Proteomes" id="UP000512222">
    <property type="component" value="Chromosome"/>
</dbReference>
<sequence length="135" mass="15887">MTSPQNRPPVIERFYTHLDETIAQGLTPEQKEGVENAILASTLASRHQIDIRRSFPFFSKRYYLVFLFGRDLRRQHRQESTLSRMLLTFLLLIAVLFVTCCVLLTLYMIKSALGIDVFQNFHVGIWDWWLSLKNH</sequence>
<evidence type="ECO:0008006" key="13">
    <source>
        <dbReference type="Google" id="ProtNLM"/>
    </source>
</evidence>
<protein>
    <recommendedName>
        <fullName evidence="13">3-phosphoshikimate 1-carboxyvinyltransferase</fullName>
    </recommendedName>
</protein>